<dbReference type="CDD" id="cd02440">
    <property type="entry name" value="AdoMet_MTases"/>
    <property type="match status" value="1"/>
</dbReference>
<keyword evidence="2" id="KW-1185">Reference proteome</keyword>
<dbReference type="Gene3D" id="3.40.50.150">
    <property type="entry name" value="Vaccinia Virus protein VP39"/>
    <property type="match status" value="1"/>
</dbReference>
<dbReference type="Proteomes" id="UP001596443">
    <property type="component" value="Unassembled WGS sequence"/>
</dbReference>
<name>A0ABD5TEB9_9EURY</name>
<dbReference type="GO" id="GO:0008168">
    <property type="term" value="F:methyltransferase activity"/>
    <property type="evidence" value="ECO:0007669"/>
    <property type="project" value="UniProtKB-KW"/>
</dbReference>
<dbReference type="Gene3D" id="1.10.10.10">
    <property type="entry name" value="Winged helix-like DNA-binding domain superfamily/Winged helix DNA-binding domain"/>
    <property type="match status" value="1"/>
</dbReference>
<protein>
    <submittedName>
        <fullName evidence="1">SAM-dependent methyltransferase</fullName>
    </submittedName>
</protein>
<dbReference type="InterPro" id="IPR036388">
    <property type="entry name" value="WH-like_DNA-bd_sf"/>
</dbReference>
<sequence>MWAARRTGVLEALLSTAGTPAAVAAATDVSEQAAERLTEALADLSFFELVDGEYEPTNRALGMLAKRDVRSIGSVPHELDALDELTGLPETLETDVPPERHDAWEANALGAHYASDEQTVRACVTAAVRAAPDADAVVDVCGGSGVYAAEFAARGFDATLVTSPATAELLGRVHGDSVRVYEGTPAALDPRFDVAFLGDALSAMDPAEARAICSTAADLLGGDGAVVATDVFADGDGDVGATVTAEVRGLAAGHGGAHAPEPVRDWLIDAGLTDVRMAAIPGTGRSAAIGTTD</sequence>
<gene>
    <name evidence="1" type="ORF">ACFQFD_16020</name>
</gene>
<dbReference type="SUPFAM" id="SSF53335">
    <property type="entry name" value="S-adenosyl-L-methionine-dependent methyltransferases"/>
    <property type="match status" value="1"/>
</dbReference>
<proteinExistence type="predicted"/>
<keyword evidence="1" id="KW-0489">Methyltransferase</keyword>
<evidence type="ECO:0000313" key="1">
    <source>
        <dbReference type="EMBL" id="MFC6787450.1"/>
    </source>
</evidence>
<dbReference type="AlphaFoldDB" id="A0ABD5TEB9"/>
<dbReference type="RefSeq" id="WP_284063416.1">
    <property type="nucleotide sequence ID" value="NZ_CP126158.1"/>
</dbReference>
<dbReference type="GO" id="GO:0032259">
    <property type="term" value="P:methylation"/>
    <property type="evidence" value="ECO:0007669"/>
    <property type="project" value="UniProtKB-KW"/>
</dbReference>
<keyword evidence="1" id="KW-0808">Transferase</keyword>
<dbReference type="InterPro" id="IPR029063">
    <property type="entry name" value="SAM-dependent_MTases_sf"/>
</dbReference>
<evidence type="ECO:0000313" key="2">
    <source>
        <dbReference type="Proteomes" id="UP001596443"/>
    </source>
</evidence>
<dbReference type="EMBL" id="JBHSWX010000012">
    <property type="protein sequence ID" value="MFC6787450.1"/>
    <property type="molecule type" value="Genomic_DNA"/>
</dbReference>
<organism evidence="1 2">
    <name type="scientific">Halobaculum halobium</name>
    <dbReference type="NCBI Taxonomy" id="3032281"/>
    <lineage>
        <taxon>Archaea</taxon>
        <taxon>Methanobacteriati</taxon>
        <taxon>Methanobacteriota</taxon>
        <taxon>Stenosarchaea group</taxon>
        <taxon>Halobacteria</taxon>
        <taxon>Halobacteriales</taxon>
        <taxon>Haloferacaceae</taxon>
        <taxon>Halobaculum</taxon>
    </lineage>
</organism>
<reference evidence="1 2" key="1">
    <citation type="journal article" date="2019" name="Int. J. Syst. Evol. Microbiol.">
        <title>The Global Catalogue of Microorganisms (GCM) 10K type strain sequencing project: providing services to taxonomists for standard genome sequencing and annotation.</title>
        <authorList>
            <consortium name="The Broad Institute Genomics Platform"/>
            <consortium name="The Broad Institute Genome Sequencing Center for Infectious Disease"/>
            <person name="Wu L."/>
            <person name="Ma J."/>
        </authorList>
    </citation>
    <scope>NUCLEOTIDE SEQUENCE [LARGE SCALE GENOMIC DNA]</scope>
    <source>
        <strain evidence="1 2">SYNS20</strain>
    </source>
</reference>
<accession>A0ABD5TEB9</accession>
<dbReference type="GeneID" id="81210574"/>
<comment type="caution">
    <text evidence="1">The sequence shown here is derived from an EMBL/GenBank/DDBJ whole genome shotgun (WGS) entry which is preliminary data.</text>
</comment>